<keyword evidence="2" id="KW-1185">Reference proteome</keyword>
<protein>
    <submittedName>
        <fullName evidence="1">Uncharacterized protein</fullName>
    </submittedName>
</protein>
<evidence type="ECO:0000313" key="1">
    <source>
        <dbReference type="EMBL" id="GAA5526668.1"/>
    </source>
</evidence>
<evidence type="ECO:0000313" key="2">
    <source>
        <dbReference type="Proteomes" id="UP001428290"/>
    </source>
</evidence>
<accession>A0ABP9WTZ0</accession>
<name>A0ABP9WTZ0_9CHLR</name>
<dbReference type="Proteomes" id="UP001428290">
    <property type="component" value="Unassembled WGS sequence"/>
</dbReference>
<dbReference type="RefSeq" id="WP_345720313.1">
    <property type="nucleotide sequence ID" value="NZ_BAABRU010000002.1"/>
</dbReference>
<gene>
    <name evidence="1" type="ORF">Hgul01_00445</name>
</gene>
<proteinExistence type="predicted"/>
<sequence length="63" mass="6780">MAKLLCPACKKALKLSPVMRVGAQVGCVNCDNVLKIVSRDPDKVEVVSETETLNSDSKPESYA</sequence>
<reference evidence="1 2" key="1">
    <citation type="submission" date="2024-02" db="EMBL/GenBank/DDBJ databases">
        <title>Herpetosiphon gulosus NBRC 112829.</title>
        <authorList>
            <person name="Ichikawa N."/>
            <person name="Katano-Makiyama Y."/>
            <person name="Hidaka K."/>
        </authorList>
    </citation>
    <scope>NUCLEOTIDE SEQUENCE [LARGE SCALE GENOMIC DNA]</scope>
    <source>
        <strain evidence="1 2">NBRC 112829</strain>
    </source>
</reference>
<organism evidence="1 2">
    <name type="scientific">Herpetosiphon gulosus</name>
    <dbReference type="NCBI Taxonomy" id="1973496"/>
    <lineage>
        <taxon>Bacteria</taxon>
        <taxon>Bacillati</taxon>
        <taxon>Chloroflexota</taxon>
        <taxon>Chloroflexia</taxon>
        <taxon>Herpetosiphonales</taxon>
        <taxon>Herpetosiphonaceae</taxon>
        <taxon>Herpetosiphon</taxon>
    </lineage>
</organism>
<dbReference type="Gene3D" id="2.20.28.160">
    <property type="match status" value="1"/>
</dbReference>
<dbReference type="EMBL" id="BAABRU010000002">
    <property type="protein sequence ID" value="GAA5526668.1"/>
    <property type="molecule type" value="Genomic_DNA"/>
</dbReference>
<comment type="caution">
    <text evidence="1">The sequence shown here is derived from an EMBL/GenBank/DDBJ whole genome shotgun (WGS) entry which is preliminary data.</text>
</comment>